<protein>
    <submittedName>
        <fullName evidence="4">Iron-sulfur cluster assembly accessory family protein</fullName>
    </submittedName>
</protein>
<name>A0A8H6C493_CANAX</name>
<dbReference type="Pfam" id="PF01521">
    <property type="entry name" value="Fe-S_biosyn"/>
    <property type="match status" value="1"/>
</dbReference>
<proteinExistence type="inferred from homology"/>
<feature type="compositionally biased region" description="Low complexity" evidence="2">
    <location>
        <begin position="62"/>
        <end position="86"/>
    </location>
</feature>
<sequence length="232" mass="25477">MLGTKYFAISKRILTLKSFKPLTLGGTTIITLRYNSTKPSTTTTNSNANSSRLKPSSFAFPSSPTSQQSSSTTTSTNDSITSSQQQEDINDFRATKLIHGKTNLSFAITERASKKLNEISQQDNQDSGLLIQVESGGCHGFQYNLKLTNIDKELQQQQDGDANDLVVFERDQGGKVIMNESSLMILQDSKLDYTKELIGSQFKIVDSPYTSSACGCGSSFDFDFDKLSQKEG</sequence>
<evidence type="ECO:0000313" key="4">
    <source>
        <dbReference type="EMBL" id="KAF6071154.1"/>
    </source>
</evidence>
<dbReference type="SUPFAM" id="SSF89360">
    <property type="entry name" value="HesB-like domain"/>
    <property type="match status" value="1"/>
</dbReference>
<dbReference type="EMBL" id="JABWAD010000021">
    <property type="protein sequence ID" value="KAF6071154.1"/>
    <property type="molecule type" value="Genomic_DNA"/>
</dbReference>
<dbReference type="PANTHER" id="PTHR43011:SF1">
    <property type="entry name" value="IRON-SULFUR CLUSTER ASSEMBLY 2 HOMOLOG, MITOCHONDRIAL"/>
    <property type="match status" value="1"/>
</dbReference>
<dbReference type="FunFam" id="2.60.300.12:FF:000011">
    <property type="entry name" value="Iron-sulfur assembly protein 2"/>
    <property type="match status" value="1"/>
</dbReference>
<feature type="region of interest" description="Disordered" evidence="2">
    <location>
        <begin position="37"/>
        <end position="86"/>
    </location>
</feature>
<dbReference type="GO" id="GO:0051537">
    <property type="term" value="F:2 iron, 2 sulfur cluster binding"/>
    <property type="evidence" value="ECO:0007669"/>
    <property type="project" value="TreeGrafter"/>
</dbReference>
<dbReference type="Proteomes" id="UP000536275">
    <property type="component" value="Unassembled WGS sequence"/>
</dbReference>
<dbReference type="InterPro" id="IPR000361">
    <property type="entry name" value="ATAP_core_dom"/>
</dbReference>
<dbReference type="PANTHER" id="PTHR43011">
    <property type="entry name" value="IRON-SULFUR CLUSTER ASSEMBLY 2 HOMOLOG, MITOCHONDRIAL"/>
    <property type="match status" value="1"/>
</dbReference>
<dbReference type="GO" id="GO:0005506">
    <property type="term" value="F:iron ion binding"/>
    <property type="evidence" value="ECO:0007669"/>
    <property type="project" value="TreeGrafter"/>
</dbReference>
<dbReference type="NCBIfam" id="TIGR00049">
    <property type="entry name" value="iron-sulfur cluster assembly accessory protein"/>
    <property type="match status" value="1"/>
</dbReference>
<feature type="domain" description="Core" evidence="3">
    <location>
        <begin position="107"/>
        <end position="217"/>
    </location>
</feature>
<dbReference type="InterPro" id="IPR016092">
    <property type="entry name" value="ATAP"/>
</dbReference>
<evidence type="ECO:0000259" key="3">
    <source>
        <dbReference type="Pfam" id="PF01521"/>
    </source>
</evidence>
<organism evidence="4 5">
    <name type="scientific">Candida albicans</name>
    <name type="common">Yeast</name>
    <dbReference type="NCBI Taxonomy" id="5476"/>
    <lineage>
        <taxon>Eukaryota</taxon>
        <taxon>Fungi</taxon>
        <taxon>Dikarya</taxon>
        <taxon>Ascomycota</taxon>
        <taxon>Saccharomycotina</taxon>
        <taxon>Pichiomycetes</taxon>
        <taxon>Debaryomycetaceae</taxon>
        <taxon>Candida/Lodderomyces clade</taxon>
        <taxon>Candida</taxon>
    </lineage>
</organism>
<reference evidence="4 5" key="1">
    <citation type="submission" date="2020-03" db="EMBL/GenBank/DDBJ databases">
        <title>FDA dAtabase for Regulatory Grade micrObial Sequences (FDA-ARGOS): Supporting development and validation of Infectious Disease Dx tests.</title>
        <authorList>
            <person name="Campos J."/>
            <person name="Goldberg B."/>
            <person name="Tallon L."/>
            <person name="Sadzewicz L."/>
            <person name="Vavikolanu K."/>
            <person name="Mehta A."/>
            <person name="Aluvathingal J."/>
            <person name="Nadendla S."/>
            <person name="Nandy P."/>
            <person name="Geyer C."/>
            <person name="Yan Y."/>
            <person name="Sichtig H."/>
        </authorList>
    </citation>
    <scope>NUCLEOTIDE SEQUENCE [LARGE SCALE GENOMIC DNA]</scope>
    <source>
        <strain evidence="4 5">FDAARGOS_656</strain>
    </source>
</reference>
<dbReference type="AlphaFoldDB" id="A0A8H6C493"/>
<evidence type="ECO:0000313" key="5">
    <source>
        <dbReference type="Proteomes" id="UP000536275"/>
    </source>
</evidence>
<accession>A0A8H6C493</accession>
<comment type="caution">
    <text evidence="4">The sequence shown here is derived from an EMBL/GenBank/DDBJ whole genome shotgun (WGS) entry which is preliminary data.</text>
</comment>
<evidence type="ECO:0000256" key="1">
    <source>
        <dbReference type="ARBA" id="ARBA00006718"/>
    </source>
</evidence>
<dbReference type="SMR" id="A0A8H6C493"/>
<dbReference type="GO" id="GO:0051539">
    <property type="term" value="F:4 iron, 4 sulfur cluster binding"/>
    <property type="evidence" value="ECO:0007669"/>
    <property type="project" value="TreeGrafter"/>
</dbReference>
<comment type="similarity">
    <text evidence="1">Belongs to the HesB/IscA family.</text>
</comment>
<gene>
    <name evidence="4" type="ORF">FOB64_001561</name>
</gene>
<feature type="compositionally biased region" description="Low complexity" evidence="2">
    <location>
        <begin position="37"/>
        <end position="51"/>
    </location>
</feature>
<dbReference type="GO" id="GO:0005739">
    <property type="term" value="C:mitochondrion"/>
    <property type="evidence" value="ECO:0007669"/>
    <property type="project" value="TreeGrafter"/>
</dbReference>
<evidence type="ECO:0000256" key="2">
    <source>
        <dbReference type="SAM" id="MobiDB-lite"/>
    </source>
</evidence>
<dbReference type="InterPro" id="IPR035903">
    <property type="entry name" value="HesB-like_dom_sf"/>
</dbReference>
<dbReference type="Gene3D" id="2.60.300.12">
    <property type="entry name" value="HesB-like domain"/>
    <property type="match status" value="1"/>
</dbReference>
<dbReference type="GO" id="GO:0016226">
    <property type="term" value="P:iron-sulfur cluster assembly"/>
    <property type="evidence" value="ECO:0007669"/>
    <property type="project" value="InterPro"/>
</dbReference>